<accession>A0A1H5I9I1</accession>
<reference evidence="4 5" key="1">
    <citation type="submission" date="2016-10" db="EMBL/GenBank/DDBJ databases">
        <authorList>
            <person name="de Groot N.N."/>
        </authorList>
    </citation>
    <scope>NUCLEOTIDE SEQUENCE [LARGE SCALE GENOMIC DNA]</scope>
    <source>
        <strain evidence="4 5">DSM 22274</strain>
    </source>
</reference>
<feature type="chain" id="PRO_5010216497" evidence="2">
    <location>
        <begin position="33"/>
        <end position="671"/>
    </location>
</feature>
<dbReference type="EMBL" id="FNTV01000001">
    <property type="protein sequence ID" value="SEE36734.1"/>
    <property type="molecule type" value="Genomic_DNA"/>
</dbReference>
<gene>
    <name evidence="4" type="ORF">SAMN04489740_1240</name>
</gene>
<feature type="domain" description="SGNH hydrolase-type esterase" evidence="3">
    <location>
        <begin position="438"/>
        <end position="591"/>
    </location>
</feature>
<dbReference type="AlphaFoldDB" id="A0A1H5I9I1"/>
<feature type="compositionally biased region" description="Low complexity" evidence="1">
    <location>
        <begin position="646"/>
        <end position="663"/>
    </location>
</feature>
<sequence>MKEAGKKACTHAALGVLLLPVLGLAGMGSAAADTTASSVTAQLSKAATASPSSAKIHLTGAIGRKWSQNMNSLGTALNFETCEGGVCSQSFQKGEVIWSPSTGARMVLGGDIRSVYQRLGAQNGGLGAPASDKIQGLKQSGQWQQFRNGGIYYHPWVGTHAVHSGLWSTWSNTGRENGALGYPISEEVGDGSGGAMQQFQNGRIYWTNNSPKYVFGGIFASYLAQGAENGVLGKPTGGEYAVKDGAAQNFEGGVMYWSGSTGGSPVVRGMLGLYQALGGASSWLGHPISGEHAVKGGSAQRFKGGNLYWAASAGRVSTMTIGDIKNRFDQLGAENGMLGLPVGNKVGFSSGYYQEFENAVLVWAPNIGAKYLDKNTFAVWKSNFSQYGWPTKDMWVDDKGIHTQFQNLEVIWQNGVLSSAEPVSAKTVVMLCDSQCDGDSWSEQGARANGYTHIISRDYGGGGYSAWAGVLASSVTEALFANRVNLPQGDPGLVMLTLGGNDATQGNSDAQIVSDLRRMILRIKQMYPNSKLVINGVMSRTDADHNRRRAVDALVMAEAQRQGISHVSVAGWGTTLKAKYRDNIHLSPDGHNTVAPRYAAALAEALLGQSAVAPTSVAPTEAAPVQVAPSEGAPTGAAPAEPPPSNSAAPTEAPRTEAAPSEAALKEPAAG</sequence>
<dbReference type="InterPro" id="IPR013207">
    <property type="entry name" value="LGFP"/>
</dbReference>
<name>A0A1H5I9I1_9MICC</name>
<dbReference type="InterPro" id="IPR036514">
    <property type="entry name" value="SGNH_hydro_sf"/>
</dbReference>
<evidence type="ECO:0000313" key="4">
    <source>
        <dbReference type="EMBL" id="SEE36734.1"/>
    </source>
</evidence>
<evidence type="ECO:0000256" key="2">
    <source>
        <dbReference type="SAM" id="SignalP"/>
    </source>
</evidence>
<dbReference type="SUPFAM" id="SSF52266">
    <property type="entry name" value="SGNH hydrolase"/>
    <property type="match status" value="1"/>
</dbReference>
<feature type="compositionally biased region" description="Low complexity" evidence="1">
    <location>
        <begin position="628"/>
        <end position="639"/>
    </location>
</feature>
<protein>
    <submittedName>
        <fullName evidence="4">LGFP repeat-containing protein</fullName>
    </submittedName>
</protein>
<dbReference type="Gene3D" id="3.40.50.1110">
    <property type="entry name" value="SGNH hydrolase"/>
    <property type="match status" value="1"/>
</dbReference>
<dbReference type="Proteomes" id="UP000182725">
    <property type="component" value="Unassembled WGS sequence"/>
</dbReference>
<dbReference type="RefSeq" id="WP_074710996.1">
    <property type="nucleotide sequence ID" value="NZ_FNTV01000001.1"/>
</dbReference>
<dbReference type="Pfam" id="PF08310">
    <property type="entry name" value="LGFP"/>
    <property type="match status" value="5"/>
</dbReference>
<feature type="region of interest" description="Disordered" evidence="1">
    <location>
        <begin position="621"/>
        <end position="671"/>
    </location>
</feature>
<evidence type="ECO:0000259" key="3">
    <source>
        <dbReference type="Pfam" id="PF13472"/>
    </source>
</evidence>
<proteinExistence type="predicted"/>
<organism evidence="4 5">
    <name type="scientific">Arthrobacter alpinus</name>
    <dbReference type="NCBI Taxonomy" id="656366"/>
    <lineage>
        <taxon>Bacteria</taxon>
        <taxon>Bacillati</taxon>
        <taxon>Actinomycetota</taxon>
        <taxon>Actinomycetes</taxon>
        <taxon>Micrococcales</taxon>
        <taxon>Micrococcaceae</taxon>
        <taxon>Arthrobacter</taxon>
    </lineage>
</organism>
<dbReference type="Pfam" id="PF13472">
    <property type="entry name" value="Lipase_GDSL_2"/>
    <property type="match status" value="1"/>
</dbReference>
<keyword evidence="2" id="KW-0732">Signal</keyword>
<feature type="signal peptide" evidence="2">
    <location>
        <begin position="1"/>
        <end position="32"/>
    </location>
</feature>
<dbReference type="InterPro" id="IPR013830">
    <property type="entry name" value="SGNH_hydro"/>
</dbReference>
<evidence type="ECO:0000256" key="1">
    <source>
        <dbReference type="SAM" id="MobiDB-lite"/>
    </source>
</evidence>
<evidence type="ECO:0000313" key="5">
    <source>
        <dbReference type="Proteomes" id="UP000182725"/>
    </source>
</evidence>